<keyword evidence="2" id="KW-1185">Reference proteome</keyword>
<organism evidence="1 2">
    <name type="scientific">Handroanthus impetiginosus</name>
    <dbReference type="NCBI Taxonomy" id="429701"/>
    <lineage>
        <taxon>Eukaryota</taxon>
        <taxon>Viridiplantae</taxon>
        <taxon>Streptophyta</taxon>
        <taxon>Embryophyta</taxon>
        <taxon>Tracheophyta</taxon>
        <taxon>Spermatophyta</taxon>
        <taxon>Magnoliopsida</taxon>
        <taxon>eudicotyledons</taxon>
        <taxon>Gunneridae</taxon>
        <taxon>Pentapetalae</taxon>
        <taxon>asterids</taxon>
        <taxon>lamiids</taxon>
        <taxon>Lamiales</taxon>
        <taxon>Bignoniaceae</taxon>
        <taxon>Crescentiina</taxon>
        <taxon>Tabebuia alliance</taxon>
        <taxon>Handroanthus</taxon>
    </lineage>
</organism>
<proteinExistence type="predicted"/>
<dbReference type="EMBL" id="NKXS01002412">
    <property type="protein sequence ID" value="PIN13752.1"/>
    <property type="molecule type" value="Genomic_DNA"/>
</dbReference>
<gene>
    <name evidence="1" type="ORF">CDL12_13615</name>
</gene>
<dbReference type="OrthoDB" id="779224at2759"/>
<dbReference type="STRING" id="429701.A0A2G9H8A7"/>
<evidence type="ECO:0000313" key="2">
    <source>
        <dbReference type="Proteomes" id="UP000231279"/>
    </source>
</evidence>
<dbReference type="AlphaFoldDB" id="A0A2G9H8A7"/>
<evidence type="ECO:0000313" key="1">
    <source>
        <dbReference type="EMBL" id="PIN13752.1"/>
    </source>
</evidence>
<protein>
    <submittedName>
        <fullName evidence="1">Uncharacterized protein</fullName>
    </submittedName>
</protein>
<dbReference type="Proteomes" id="UP000231279">
    <property type="component" value="Unassembled WGS sequence"/>
</dbReference>
<comment type="caution">
    <text evidence="1">The sequence shown here is derived from an EMBL/GenBank/DDBJ whole genome shotgun (WGS) entry which is preliminary data.</text>
</comment>
<name>A0A2G9H8A7_9LAMI</name>
<sequence length="113" mass="13052">MHTARCHAHLVKESLTTGILNVHYDSMQMTVFYEDQSIGGMPLMCPFYQEPKNTMVIARILGGASLSPMKQQWEQFMAARGLGEVVFRIEVTSIIWFKILPSYRDKRCQIYFS</sequence>
<accession>A0A2G9H8A7</accession>
<reference evidence="2" key="1">
    <citation type="journal article" date="2018" name="Gigascience">
        <title>Genome assembly of the Pink Ipe (Handroanthus impetiginosus, Bignoniaceae), a highly valued, ecologically keystone Neotropical timber forest tree.</title>
        <authorList>
            <person name="Silva-Junior O.B."/>
            <person name="Grattapaglia D."/>
            <person name="Novaes E."/>
            <person name="Collevatti R.G."/>
        </authorList>
    </citation>
    <scope>NUCLEOTIDE SEQUENCE [LARGE SCALE GENOMIC DNA]</scope>
    <source>
        <strain evidence="2">cv. UFG-1</strain>
    </source>
</reference>